<organism evidence="1 2">
    <name type="scientific">Racocetra persica</name>
    <dbReference type="NCBI Taxonomy" id="160502"/>
    <lineage>
        <taxon>Eukaryota</taxon>
        <taxon>Fungi</taxon>
        <taxon>Fungi incertae sedis</taxon>
        <taxon>Mucoromycota</taxon>
        <taxon>Glomeromycotina</taxon>
        <taxon>Glomeromycetes</taxon>
        <taxon>Diversisporales</taxon>
        <taxon>Gigasporaceae</taxon>
        <taxon>Racocetra</taxon>
    </lineage>
</organism>
<feature type="non-terminal residue" evidence="1">
    <location>
        <position position="1"/>
    </location>
</feature>
<comment type="caution">
    <text evidence="1">The sequence shown here is derived from an EMBL/GenBank/DDBJ whole genome shotgun (WGS) entry which is preliminary data.</text>
</comment>
<dbReference type="EMBL" id="CAJVQC010101652">
    <property type="protein sequence ID" value="CAG8831539.1"/>
    <property type="molecule type" value="Genomic_DNA"/>
</dbReference>
<evidence type="ECO:0000313" key="1">
    <source>
        <dbReference type="EMBL" id="CAG8831539.1"/>
    </source>
</evidence>
<proteinExistence type="predicted"/>
<name>A0ACA9SA13_9GLOM</name>
<feature type="non-terminal residue" evidence="1">
    <location>
        <position position="215"/>
    </location>
</feature>
<evidence type="ECO:0000313" key="2">
    <source>
        <dbReference type="Proteomes" id="UP000789920"/>
    </source>
</evidence>
<accession>A0ACA9SA13</accession>
<keyword evidence="2" id="KW-1185">Reference proteome</keyword>
<dbReference type="Proteomes" id="UP000789920">
    <property type="component" value="Unassembled WGS sequence"/>
</dbReference>
<protein>
    <submittedName>
        <fullName evidence="1">8352_t:CDS:1</fullName>
    </submittedName>
</protein>
<gene>
    <name evidence="1" type="ORF">RPERSI_LOCUS28178</name>
</gene>
<sequence length="215" mass="24251">HNVEEEIICKYLVGCDGTHSAVRKGIKDWTYEGQALKSSWAVADVEVDHELLKYDHATFFIINDGPIALFPLDARKNTYRVVAKVSDEEDKHETNDHVTNGLTNETHITLEEMQKLFDEKIAPIKMELKNPVWISNFKINERIANRYRTGNVFVAGDAAHCHSPVGGRGMNLGIQDAHNLAFKLALVIRGQTADANKFLDSYEKERYPVGKSVVE</sequence>
<reference evidence="1" key="1">
    <citation type="submission" date="2021-06" db="EMBL/GenBank/DDBJ databases">
        <authorList>
            <person name="Kallberg Y."/>
            <person name="Tangrot J."/>
            <person name="Rosling A."/>
        </authorList>
    </citation>
    <scope>NUCLEOTIDE SEQUENCE</scope>
    <source>
        <strain evidence="1">MA461A</strain>
    </source>
</reference>